<dbReference type="PANTHER" id="PTHR47772">
    <property type="entry name" value="ZINC FINGER PROTEIN 200"/>
    <property type="match status" value="1"/>
</dbReference>
<feature type="non-terminal residue" evidence="12">
    <location>
        <position position="1"/>
    </location>
</feature>
<keyword evidence="13" id="KW-1185">Reference proteome</keyword>
<keyword evidence="4 9" id="KW-0863">Zinc-finger</keyword>
<dbReference type="Pfam" id="PF13912">
    <property type="entry name" value="zf-C2H2_6"/>
    <property type="match status" value="1"/>
</dbReference>
<comment type="caution">
    <text evidence="12">The sequence shown here is derived from an EMBL/GenBank/DDBJ whole genome shotgun (WGS) entry which is preliminary data.</text>
</comment>
<dbReference type="PROSITE" id="PS00028">
    <property type="entry name" value="ZINC_FINGER_C2H2_1"/>
    <property type="match status" value="6"/>
</dbReference>
<feature type="domain" description="C2H2-type" evidence="11">
    <location>
        <begin position="836"/>
        <end position="863"/>
    </location>
</feature>
<dbReference type="InterPro" id="IPR013087">
    <property type="entry name" value="Znf_C2H2_type"/>
</dbReference>
<accession>A0ABQ8SPY8</accession>
<reference evidence="12 13" key="1">
    <citation type="journal article" date="2022" name="Allergy">
        <title>Genome assembly and annotation of Periplaneta americana reveal a comprehensive cockroach allergen profile.</title>
        <authorList>
            <person name="Wang L."/>
            <person name="Xiong Q."/>
            <person name="Saelim N."/>
            <person name="Wang L."/>
            <person name="Nong W."/>
            <person name="Wan A.T."/>
            <person name="Shi M."/>
            <person name="Liu X."/>
            <person name="Cao Q."/>
            <person name="Hui J.H.L."/>
            <person name="Sookrung N."/>
            <person name="Leung T.F."/>
            <person name="Tungtrongchitr A."/>
            <person name="Tsui S.K.W."/>
        </authorList>
    </citation>
    <scope>NUCLEOTIDE SEQUENCE [LARGE SCALE GENOMIC DNA]</scope>
    <source>
        <strain evidence="12">PWHHKU_190912</strain>
    </source>
</reference>
<feature type="domain" description="C2H2-type" evidence="11">
    <location>
        <begin position="808"/>
        <end position="835"/>
    </location>
</feature>
<feature type="domain" description="C2H2-type" evidence="11">
    <location>
        <begin position="749"/>
        <end position="776"/>
    </location>
</feature>
<feature type="region of interest" description="Disordered" evidence="10">
    <location>
        <begin position="609"/>
        <end position="636"/>
    </location>
</feature>
<comment type="subcellular location">
    <subcellularLocation>
        <location evidence="1">Nucleus</location>
    </subcellularLocation>
</comment>
<dbReference type="SMART" id="SM00355">
    <property type="entry name" value="ZnF_C2H2"/>
    <property type="match status" value="6"/>
</dbReference>
<evidence type="ECO:0000256" key="2">
    <source>
        <dbReference type="ARBA" id="ARBA00022723"/>
    </source>
</evidence>
<gene>
    <name evidence="12" type="ORF">ANN_18344</name>
</gene>
<evidence type="ECO:0000256" key="8">
    <source>
        <dbReference type="ARBA" id="ARBA00023242"/>
    </source>
</evidence>
<feature type="compositionally biased region" description="Polar residues" evidence="10">
    <location>
        <begin position="93"/>
        <end position="110"/>
    </location>
</feature>
<feature type="region of interest" description="Disordered" evidence="10">
    <location>
        <begin position="652"/>
        <end position="699"/>
    </location>
</feature>
<feature type="domain" description="C2H2-type" evidence="11">
    <location>
        <begin position="721"/>
        <end position="748"/>
    </location>
</feature>
<feature type="region of interest" description="Disordered" evidence="10">
    <location>
        <begin position="423"/>
        <end position="447"/>
    </location>
</feature>
<dbReference type="Pfam" id="PF00096">
    <property type="entry name" value="zf-C2H2"/>
    <property type="match status" value="5"/>
</dbReference>
<keyword evidence="7" id="KW-0804">Transcription</keyword>
<evidence type="ECO:0000256" key="5">
    <source>
        <dbReference type="ARBA" id="ARBA00022833"/>
    </source>
</evidence>
<feature type="compositionally biased region" description="Low complexity" evidence="10">
    <location>
        <begin position="82"/>
        <end position="92"/>
    </location>
</feature>
<organism evidence="12 13">
    <name type="scientific">Periplaneta americana</name>
    <name type="common">American cockroach</name>
    <name type="synonym">Blatta americana</name>
    <dbReference type="NCBI Taxonomy" id="6978"/>
    <lineage>
        <taxon>Eukaryota</taxon>
        <taxon>Metazoa</taxon>
        <taxon>Ecdysozoa</taxon>
        <taxon>Arthropoda</taxon>
        <taxon>Hexapoda</taxon>
        <taxon>Insecta</taxon>
        <taxon>Pterygota</taxon>
        <taxon>Neoptera</taxon>
        <taxon>Polyneoptera</taxon>
        <taxon>Dictyoptera</taxon>
        <taxon>Blattodea</taxon>
        <taxon>Blattoidea</taxon>
        <taxon>Blattidae</taxon>
        <taxon>Blattinae</taxon>
        <taxon>Periplaneta</taxon>
    </lineage>
</organism>
<feature type="domain" description="C2H2-type" evidence="11">
    <location>
        <begin position="864"/>
        <end position="891"/>
    </location>
</feature>
<proteinExistence type="predicted"/>
<feature type="compositionally biased region" description="Polar residues" evidence="10">
    <location>
        <begin position="146"/>
        <end position="158"/>
    </location>
</feature>
<keyword evidence="5" id="KW-0862">Zinc</keyword>
<feature type="compositionally biased region" description="Polar residues" evidence="10">
    <location>
        <begin position="655"/>
        <end position="677"/>
    </location>
</feature>
<sequence>VSEEDGLPDLICEQCISVVNRFYRYQQQCWNADAKLRCLLKKPARDPSEQSPPHHANTPPNKPESSPPETCERSFTEDLQSDDQTSSESPSSIPKNRTFSQSQLSRVPNNTKKDSTHKISKQCKQSSISRKQYTSTEKKNCHNDRTPSSSLSLSTEQKYSAPAEKRIVTSQASSCQTKNGSTSHHIKAQKSSTFSEYKASHNASVTPNSEPRTDMEKTVLEAETGPSSTDIEELSSKIVHSDNKSDDIDVILKSEPVELIELIGEDGSEEEDPFNDKIEDLNTKIKSEPLNTIVLSDESSDVECNVYPVEELKSESENEVCYTENNEIILNSKVNMMQNLAIDVMKLSNMELVASSCNAESISSDGNTLVVRSMMNNGIRSELKQDLCSKPEIKSVSPVKCSVVIDDCEASEDGIDSNIRKQNNSHFKAHSSESGALSTIEPKEEPDNDSIMLHESGSLNNLNSRHTSTLSPLTQGKNDLSATKFFKMAQVEEKLENLPSPSNENETTVEESLSDMKPLWKIEKKIEEDNIEELHEHEVIDLTSDSDDDTFPWTYDEDIVNCTYDTSQESNYHVTSPLIEDESTLELDSSIAQIPRNKQLNSPHIIGATELSNTEETQVGGMSRDDNINEVSEDGDYSPWKFEKVNVVTSKDENFSSGRQSSPSNESQDANEQSRPTNEILGGVFQTEEEDESTERNKTNKMPLSKSLVRYYHDRENNVRYSCTLCSRSYTTPWDLKKHEFTHTGVRPHVCEQCGKSFSLKASLRRHEKIHTGLEKRRYPCDICGKTFSQVTYLSHHRMSHGEEGLPFTCFHCGKAFAMKYHLKSHMRVHMGDRPYQCDICNNTFSMEEKLAEHKRKHTGKQLHKCFECGKTFTKRCYLSRHMGRHSKRREIAENQPDSLKIDTAHMIQSELS</sequence>
<evidence type="ECO:0000313" key="13">
    <source>
        <dbReference type="Proteomes" id="UP001148838"/>
    </source>
</evidence>
<keyword evidence="8" id="KW-0539">Nucleus</keyword>
<evidence type="ECO:0000256" key="9">
    <source>
        <dbReference type="PROSITE-ProRule" id="PRU00042"/>
    </source>
</evidence>
<keyword evidence="6" id="KW-0805">Transcription regulation</keyword>
<dbReference type="PROSITE" id="PS50157">
    <property type="entry name" value="ZINC_FINGER_C2H2_2"/>
    <property type="match status" value="6"/>
</dbReference>
<evidence type="ECO:0000313" key="12">
    <source>
        <dbReference type="EMBL" id="KAJ4435727.1"/>
    </source>
</evidence>
<name>A0ABQ8SPY8_PERAM</name>
<dbReference type="Gene3D" id="3.30.160.60">
    <property type="entry name" value="Classic Zinc Finger"/>
    <property type="match status" value="5"/>
</dbReference>
<keyword evidence="3" id="KW-0677">Repeat</keyword>
<feature type="domain" description="C2H2-type" evidence="11">
    <location>
        <begin position="779"/>
        <end position="806"/>
    </location>
</feature>
<dbReference type="PANTHER" id="PTHR47772:SF13">
    <property type="entry name" value="GASTRULA ZINC FINGER PROTEIN XLCGF49.1-LIKE-RELATED"/>
    <property type="match status" value="1"/>
</dbReference>
<dbReference type="EMBL" id="JAJSOF020000023">
    <property type="protein sequence ID" value="KAJ4435727.1"/>
    <property type="molecule type" value="Genomic_DNA"/>
</dbReference>
<feature type="region of interest" description="Disordered" evidence="10">
    <location>
        <begin position="43"/>
        <end position="214"/>
    </location>
</feature>
<feature type="compositionally biased region" description="Low complexity" evidence="10">
    <location>
        <begin position="122"/>
        <end position="132"/>
    </location>
</feature>
<dbReference type="Proteomes" id="UP001148838">
    <property type="component" value="Unassembled WGS sequence"/>
</dbReference>
<evidence type="ECO:0000256" key="4">
    <source>
        <dbReference type="ARBA" id="ARBA00022771"/>
    </source>
</evidence>
<evidence type="ECO:0000256" key="1">
    <source>
        <dbReference type="ARBA" id="ARBA00004123"/>
    </source>
</evidence>
<evidence type="ECO:0000256" key="3">
    <source>
        <dbReference type="ARBA" id="ARBA00022737"/>
    </source>
</evidence>
<dbReference type="SUPFAM" id="SSF57667">
    <property type="entry name" value="beta-beta-alpha zinc fingers"/>
    <property type="match status" value="4"/>
</dbReference>
<evidence type="ECO:0000256" key="7">
    <source>
        <dbReference type="ARBA" id="ARBA00023163"/>
    </source>
</evidence>
<evidence type="ECO:0000256" key="6">
    <source>
        <dbReference type="ARBA" id="ARBA00023015"/>
    </source>
</evidence>
<dbReference type="SUPFAM" id="SSF57716">
    <property type="entry name" value="Glucocorticoid receptor-like (DNA-binding domain)"/>
    <property type="match status" value="1"/>
</dbReference>
<evidence type="ECO:0000256" key="10">
    <source>
        <dbReference type="SAM" id="MobiDB-lite"/>
    </source>
</evidence>
<evidence type="ECO:0000259" key="11">
    <source>
        <dbReference type="PROSITE" id="PS50157"/>
    </source>
</evidence>
<dbReference type="InterPro" id="IPR036236">
    <property type="entry name" value="Znf_C2H2_sf"/>
</dbReference>
<feature type="compositionally biased region" description="Polar residues" evidence="10">
    <location>
        <begin position="168"/>
        <end position="210"/>
    </location>
</feature>
<protein>
    <recommendedName>
        <fullName evidence="11">C2H2-type domain-containing protein</fullName>
    </recommendedName>
</protein>
<keyword evidence="2" id="KW-0479">Metal-binding</keyword>
<dbReference type="InterPro" id="IPR050636">
    <property type="entry name" value="C2H2-ZF_domain-containing"/>
</dbReference>
<feature type="compositionally biased region" description="Basic and acidic residues" evidence="10">
    <location>
        <begin position="136"/>
        <end position="145"/>
    </location>
</feature>
<feature type="compositionally biased region" description="Polar residues" evidence="10">
    <location>
        <begin position="423"/>
        <end position="437"/>
    </location>
</feature>